<evidence type="ECO:0000313" key="3">
    <source>
        <dbReference type="Proteomes" id="UP000007842"/>
    </source>
</evidence>
<protein>
    <submittedName>
        <fullName evidence="2">Uncharacterized protein</fullName>
    </submittedName>
</protein>
<evidence type="ECO:0000313" key="2">
    <source>
        <dbReference type="EMBL" id="AEW93244.1"/>
    </source>
</evidence>
<reference evidence="3" key="1">
    <citation type="submission" date="2011-12" db="EMBL/GenBank/DDBJ databases">
        <title>Complete genome sequence of Streptomyces cattleya strain DSM 46488.</title>
        <authorList>
            <person name="Ou H.-Y."/>
            <person name="Li P."/>
            <person name="Zhao C."/>
            <person name="O'Hagan D."/>
            <person name="Deng Z."/>
        </authorList>
    </citation>
    <scope>NUCLEOTIDE SEQUENCE [LARGE SCALE GENOMIC DNA]</scope>
    <source>
        <strain evidence="3">ATCC 35852 / DSM 46488 / JCM 4925 / NBRC 14057 / NRRL 8057</strain>
    </source>
</reference>
<evidence type="ECO:0000256" key="1">
    <source>
        <dbReference type="SAM" id="Phobius"/>
    </source>
</evidence>
<organism evidence="2 3">
    <name type="scientific">Streptantibioticus cattleyicolor (strain ATCC 35852 / DSM 46488 / JCM 4925 / NBRC 14057 / NRRL 8057)</name>
    <name type="common">Streptomyces cattleya</name>
    <dbReference type="NCBI Taxonomy" id="1003195"/>
    <lineage>
        <taxon>Bacteria</taxon>
        <taxon>Bacillati</taxon>
        <taxon>Actinomycetota</taxon>
        <taxon>Actinomycetes</taxon>
        <taxon>Kitasatosporales</taxon>
        <taxon>Streptomycetaceae</taxon>
        <taxon>Streptantibioticus</taxon>
    </lineage>
</organism>
<keyword evidence="1" id="KW-0472">Membrane</keyword>
<dbReference type="AlphaFoldDB" id="G8X1S0"/>
<proteinExistence type="predicted"/>
<keyword evidence="1" id="KW-1133">Transmembrane helix</keyword>
<dbReference type="STRING" id="1003195.SCATT_08730"/>
<sequence>MTGVPLPGNGVDEGEKMKNRKRQSLRVAVVAAIGVTAFGLATTTASAKSDMYFAAGPHTVHVGGRIHAGGRATDDNYTFNRFCIQQRAGRGGWRTTACSRGAYHGGGWLNLGIRAQHRGILQLRGVLTEGASPQDKHPRIREVSRTFAIDVR</sequence>
<accession>G8X1S0</accession>
<name>G8X1S0_STREN</name>
<keyword evidence="3" id="KW-1185">Reference proteome</keyword>
<feature type="transmembrane region" description="Helical" evidence="1">
    <location>
        <begin position="25"/>
        <end position="45"/>
    </location>
</feature>
<gene>
    <name evidence="2" type="ordered locus">SCATT_08730</name>
</gene>
<dbReference type="PATRIC" id="fig|1003195.29.peg.881"/>
<keyword evidence="1" id="KW-0812">Transmembrane</keyword>
<dbReference type="KEGG" id="scy:SCATT_08730"/>
<dbReference type="Proteomes" id="UP000007842">
    <property type="component" value="Chromosome"/>
</dbReference>
<dbReference type="HOGENOM" id="CLU_1824217_0_0_11"/>
<dbReference type="EMBL" id="CP003219">
    <property type="protein sequence ID" value="AEW93244.1"/>
    <property type="molecule type" value="Genomic_DNA"/>
</dbReference>